<evidence type="ECO:0000256" key="4">
    <source>
        <dbReference type="ARBA" id="ARBA00022816"/>
    </source>
</evidence>
<dbReference type="PANTHER" id="PTHR10662:SF22">
    <property type="entry name" value="NUCLEAR RNA EXPORT FACTOR 1"/>
    <property type="match status" value="1"/>
</dbReference>
<dbReference type="InterPro" id="IPR018222">
    <property type="entry name" value="Nuclear_transport_factor_2_euk"/>
</dbReference>
<keyword evidence="4" id="KW-0509">mRNA transport</keyword>
<comment type="subcellular location">
    <subcellularLocation>
        <location evidence="1">Nucleus</location>
    </subcellularLocation>
</comment>
<dbReference type="InterPro" id="IPR032675">
    <property type="entry name" value="LRR_dom_sf"/>
</dbReference>
<sequence length="542" mass="62717">MNSKKHQFEEYRKFLLSRLTANSKFTSFVDHCLISEDEGAKHCFHKIMVHYWTGTPEELFENLGDYLKTTFIPINYNFANGIASFYTNNLNVILKLIKLDFMFPFCSTMHNIDVLFNDQTSTDLFGYHQTLEEIVACVVSLRLNEKMELDLSNFCNDMEFKDKQINFYTMGLLASFKILMLRMGRDTEILNLSNNNLRCIPQEIMNFFIKGPLIGVNLSNNVIASLTDLRVLSRIERLWLEGNPLCADMTMLDYVKQITVKCPRLKELDGIAVNKYGVVFPFLKNYLVNSDRKVKMLAEKFITLYFTTFDSHRNKIVNFYHNNAVLTISKNYTEDRPATHHYATSELQRWLVAESKTHRGAADVGAACQTLFHCQHDPTSFNVDVVVYNKSMVHIVVDGVFKEKTFHLDRPERLFHFRRSFVLTSSPQERAMQYHIVHEIATVTLASEEVAEQCFKTPVINLNALALVNPDKEEIEAVVTTFTHITHLKREEAEIRLRIHNWDLRKTLLSFNDELRNNSISADRFAGSDISDLSSIDDDDID</sequence>
<organism evidence="7 8">
    <name type="scientific">Plutella xylostella</name>
    <name type="common">Diamondback moth</name>
    <name type="synonym">Plutella maculipennis</name>
    <dbReference type="NCBI Taxonomy" id="51655"/>
    <lineage>
        <taxon>Eukaryota</taxon>
        <taxon>Metazoa</taxon>
        <taxon>Ecdysozoa</taxon>
        <taxon>Arthropoda</taxon>
        <taxon>Hexapoda</taxon>
        <taxon>Insecta</taxon>
        <taxon>Pterygota</taxon>
        <taxon>Neoptera</taxon>
        <taxon>Endopterygota</taxon>
        <taxon>Lepidoptera</taxon>
        <taxon>Glossata</taxon>
        <taxon>Ditrysia</taxon>
        <taxon>Yponomeutoidea</taxon>
        <taxon>Plutellidae</taxon>
        <taxon>Plutella</taxon>
    </lineage>
</organism>
<evidence type="ECO:0000259" key="6">
    <source>
        <dbReference type="PROSITE" id="PS50177"/>
    </source>
</evidence>
<dbReference type="Gene3D" id="3.80.10.10">
    <property type="entry name" value="Ribonuclease Inhibitor"/>
    <property type="match status" value="1"/>
</dbReference>
<dbReference type="InterPro" id="IPR032710">
    <property type="entry name" value="NTF2-like_dom_sf"/>
</dbReference>
<comment type="caution">
    <text evidence="7">The sequence shown here is derived from an EMBL/GenBank/DDBJ whole genome shotgun (WGS) entry which is preliminary data.</text>
</comment>
<evidence type="ECO:0000313" key="7">
    <source>
        <dbReference type="EMBL" id="KAG7309236.1"/>
    </source>
</evidence>
<dbReference type="SUPFAM" id="SSF52058">
    <property type="entry name" value="L domain-like"/>
    <property type="match status" value="1"/>
</dbReference>
<reference evidence="7 8" key="1">
    <citation type="submission" date="2021-06" db="EMBL/GenBank/DDBJ databases">
        <title>A haploid diamondback moth (Plutella xylostella L.) genome assembly resolves 31 chromosomes and identifies a diamide resistance mutation.</title>
        <authorList>
            <person name="Ward C.M."/>
            <person name="Perry K.D."/>
            <person name="Baker G."/>
            <person name="Powis K."/>
            <person name="Heckel D.G."/>
            <person name="Baxter S.W."/>
        </authorList>
    </citation>
    <scope>NUCLEOTIDE SEQUENCE [LARGE SCALE GENOMIC DNA]</scope>
    <source>
        <strain evidence="7 8">LV</strain>
        <tissue evidence="7">Single pupa</tissue>
    </source>
</reference>
<protein>
    <recommendedName>
        <fullName evidence="6">NTF2 domain-containing protein</fullName>
    </recommendedName>
</protein>
<evidence type="ECO:0000313" key="8">
    <source>
        <dbReference type="Proteomes" id="UP000823941"/>
    </source>
</evidence>
<comment type="similarity">
    <text evidence="2">Belongs to the NXF family.</text>
</comment>
<evidence type="ECO:0000256" key="1">
    <source>
        <dbReference type="ARBA" id="ARBA00004123"/>
    </source>
</evidence>
<dbReference type="InterPro" id="IPR002075">
    <property type="entry name" value="NTF2_dom"/>
</dbReference>
<dbReference type="Proteomes" id="UP000823941">
    <property type="component" value="Chromosome 7"/>
</dbReference>
<dbReference type="InterPro" id="IPR030217">
    <property type="entry name" value="NXF_fam"/>
</dbReference>
<dbReference type="Gene3D" id="3.10.450.50">
    <property type="match status" value="1"/>
</dbReference>
<gene>
    <name evidence="7" type="ORF">JYU34_005164</name>
</gene>
<dbReference type="InterPro" id="IPR057125">
    <property type="entry name" value="NXF1/2/3/5-like_LRR"/>
</dbReference>
<evidence type="ECO:0000256" key="2">
    <source>
        <dbReference type="ARBA" id="ARBA00009285"/>
    </source>
</evidence>
<evidence type="ECO:0000256" key="3">
    <source>
        <dbReference type="ARBA" id="ARBA00022448"/>
    </source>
</evidence>
<keyword evidence="5" id="KW-0539">Nucleus</keyword>
<dbReference type="PROSITE" id="PS50177">
    <property type="entry name" value="NTF2_DOMAIN"/>
    <property type="match status" value="1"/>
</dbReference>
<proteinExistence type="inferred from homology"/>
<keyword evidence="8" id="KW-1185">Reference proteome</keyword>
<dbReference type="PANTHER" id="PTHR10662">
    <property type="entry name" value="NUCLEAR RNA EXPORT FACTOR"/>
    <property type="match status" value="1"/>
</dbReference>
<evidence type="ECO:0000256" key="5">
    <source>
        <dbReference type="ARBA" id="ARBA00023242"/>
    </source>
</evidence>
<accession>A0ABQ7QW20</accession>
<dbReference type="Pfam" id="PF24048">
    <property type="entry name" value="LRR_NXF1-5"/>
    <property type="match status" value="1"/>
</dbReference>
<feature type="domain" description="NTF2" evidence="6">
    <location>
        <begin position="297"/>
        <end position="443"/>
    </location>
</feature>
<dbReference type="Pfam" id="PF22602">
    <property type="entry name" value="NXF_NTF2"/>
    <property type="match status" value="1"/>
</dbReference>
<keyword evidence="3" id="KW-0813">Transport</keyword>
<dbReference type="EMBL" id="JAHIBW010000007">
    <property type="protein sequence ID" value="KAG7309236.1"/>
    <property type="molecule type" value="Genomic_DNA"/>
</dbReference>
<dbReference type="SUPFAM" id="SSF54427">
    <property type="entry name" value="NTF2-like"/>
    <property type="match status" value="1"/>
</dbReference>
<name>A0ABQ7QW20_PLUXY</name>